<keyword evidence="6" id="KW-0812">Transmembrane</keyword>
<dbReference type="InterPro" id="IPR019533">
    <property type="entry name" value="Peptidase_S26"/>
</dbReference>
<dbReference type="NCBIfam" id="TIGR02227">
    <property type="entry name" value="sigpep_I_bact"/>
    <property type="match status" value="1"/>
</dbReference>
<dbReference type="PANTHER" id="PTHR43390">
    <property type="entry name" value="SIGNAL PEPTIDASE I"/>
    <property type="match status" value="1"/>
</dbReference>
<sequence>MEPTKIEEPTKGQSFWELLRFTIIAILIVVPIRLLVAEPFVVLGSSMVPIFDNANYLIVDKISYKLGNPKRYDVVVFKHQTGNSLEPTYVYYIKRIIGLPNETVDVESSQNKVTITNNEHPDGFELDQPFVKNIGGIDAHVALASDEYFVMGDNRSSSSDSRSWGPVKKEFITGKAFLRLLPLKKIGVSPGQYQKSDKQSQ</sequence>
<keyword evidence="6" id="KW-0645">Protease</keyword>
<protein>
    <recommendedName>
        <fullName evidence="3 6">Signal peptidase I</fullName>
        <ecNumber evidence="3 6">3.4.21.89</ecNumber>
    </recommendedName>
</protein>
<dbReference type="PANTHER" id="PTHR43390:SF1">
    <property type="entry name" value="CHLOROPLAST PROCESSING PEPTIDASE"/>
    <property type="match status" value="1"/>
</dbReference>
<dbReference type="PRINTS" id="PR00727">
    <property type="entry name" value="LEADERPTASE"/>
</dbReference>
<name>A0A1F6Y3W2_9BACT</name>
<keyword evidence="4 6" id="KW-0378">Hydrolase</keyword>
<feature type="transmembrane region" description="Helical" evidence="6">
    <location>
        <begin position="18"/>
        <end position="36"/>
    </location>
</feature>
<dbReference type="InterPro" id="IPR036286">
    <property type="entry name" value="LexA/Signal_pep-like_sf"/>
</dbReference>
<dbReference type="GO" id="GO:0016020">
    <property type="term" value="C:membrane"/>
    <property type="evidence" value="ECO:0007669"/>
    <property type="project" value="UniProtKB-SubCell"/>
</dbReference>
<dbReference type="PROSITE" id="PS00761">
    <property type="entry name" value="SPASE_I_3"/>
    <property type="match status" value="1"/>
</dbReference>
<dbReference type="Pfam" id="PF10502">
    <property type="entry name" value="Peptidase_S26"/>
    <property type="match status" value="1"/>
</dbReference>
<dbReference type="SUPFAM" id="SSF51306">
    <property type="entry name" value="LexA/Signal peptidase"/>
    <property type="match status" value="1"/>
</dbReference>
<dbReference type="Proteomes" id="UP000177693">
    <property type="component" value="Unassembled WGS sequence"/>
</dbReference>
<dbReference type="InterPro" id="IPR000223">
    <property type="entry name" value="Pept_S26A_signal_pept_1"/>
</dbReference>
<accession>A0A1F6Y3W2</accession>
<feature type="domain" description="Peptidase S26" evidence="7">
    <location>
        <begin position="16"/>
        <end position="180"/>
    </location>
</feature>
<comment type="caution">
    <text evidence="8">The sequence shown here is derived from an EMBL/GenBank/DDBJ whole genome shotgun (WGS) entry which is preliminary data.</text>
</comment>
<evidence type="ECO:0000256" key="6">
    <source>
        <dbReference type="RuleBase" id="RU362042"/>
    </source>
</evidence>
<evidence type="ECO:0000259" key="7">
    <source>
        <dbReference type="Pfam" id="PF10502"/>
    </source>
</evidence>
<proteinExistence type="inferred from homology"/>
<comment type="subcellular location">
    <subcellularLocation>
        <location evidence="6">Membrane</location>
        <topology evidence="6">Single-pass type II membrane protein</topology>
    </subcellularLocation>
</comment>
<dbReference type="InterPro" id="IPR019758">
    <property type="entry name" value="Pept_S26A_signal_pept_1_CS"/>
</dbReference>
<organism evidence="8 9">
    <name type="scientific">Candidatus Nomurabacteria bacterium RIFCSPLOWO2_02_FULL_40_67</name>
    <dbReference type="NCBI Taxonomy" id="1801787"/>
    <lineage>
        <taxon>Bacteria</taxon>
        <taxon>Candidatus Nomuraibacteriota</taxon>
    </lineage>
</organism>
<evidence type="ECO:0000256" key="1">
    <source>
        <dbReference type="ARBA" id="ARBA00000677"/>
    </source>
</evidence>
<comment type="similarity">
    <text evidence="2 6">Belongs to the peptidase S26 family.</text>
</comment>
<feature type="active site" evidence="5">
    <location>
        <position position="94"/>
    </location>
</feature>
<keyword evidence="6" id="KW-1133">Transmembrane helix</keyword>
<evidence type="ECO:0000313" key="8">
    <source>
        <dbReference type="EMBL" id="OGJ01064.1"/>
    </source>
</evidence>
<comment type="catalytic activity">
    <reaction evidence="1 6">
        <text>Cleavage of hydrophobic, N-terminal signal or leader sequences from secreted and periplasmic proteins.</text>
        <dbReference type="EC" id="3.4.21.89"/>
    </reaction>
</comment>
<evidence type="ECO:0000256" key="3">
    <source>
        <dbReference type="ARBA" id="ARBA00013208"/>
    </source>
</evidence>
<evidence type="ECO:0000256" key="5">
    <source>
        <dbReference type="PIRSR" id="PIRSR600223-1"/>
    </source>
</evidence>
<reference evidence="8 9" key="1">
    <citation type="journal article" date="2016" name="Nat. Commun.">
        <title>Thousands of microbial genomes shed light on interconnected biogeochemical processes in an aquifer system.</title>
        <authorList>
            <person name="Anantharaman K."/>
            <person name="Brown C.T."/>
            <person name="Hug L.A."/>
            <person name="Sharon I."/>
            <person name="Castelle C.J."/>
            <person name="Probst A.J."/>
            <person name="Thomas B.C."/>
            <person name="Singh A."/>
            <person name="Wilkins M.J."/>
            <person name="Karaoz U."/>
            <person name="Brodie E.L."/>
            <person name="Williams K.H."/>
            <person name="Hubbard S.S."/>
            <person name="Banfield J.F."/>
        </authorList>
    </citation>
    <scope>NUCLEOTIDE SEQUENCE [LARGE SCALE GENOMIC DNA]</scope>
</reference>
<dbReference type="CDD" id="cd06530">
    <property type="entry name" value="S26_SPase_I"/>
    <property type="match status" value="1"/>
</dbReference>
<dbReference type="EC" id="3.4.21.89" evidence="3 6"/>
<gene>
    <name evidence="8" type="ORF">A3I23_01825</name>
</gene>
<keyword evidence="6" id="KW-0472">Membrane</keyword>
<dbReference type="EMBL" id="MFVL01000024">
    <property type="protein sequence ID" value="OGJ01064.1"/>
    <property type="molecule type" value="Genomic_DNA"/>
</dbReference>
<dbReference type="GO" id="GO:0009003">
    <property type="term" value="F:signal peptidase activity"/>
    <property type="evidence" value="ECO:0007669"/>
    <property type="project" value="UniProtKB-EC"/>
</dbReference>
<dbReference type="GO" id="GO:0006465">
    <property type="term" value="P:signal peptide processing"/>
    <property type="evidence" value="ECO:0007669"/>
    <property type="project" value="InterPro"/>
</dbReference>
<dbReference type="GO" id="GO:0004252">
    <property type="term" value="F:serine-type endopeptidase activity"/>
    <property type="evidence" value="ECO:0007669"/>
    <property type="project" value="InterPro"/>
</dbReference>
<dbReference type="AlphaFoldDB" id="A0A1F6Y3W2"/>
<evidence type="ECO:0000256" key="4">
    <source>
        <dbReference type="ARBA" id="ARBA00022801"/>
    </source>
</evidence>
<evidence type="ECO:0000256" key="2">
    <source>
        <dbReference type="ARBA" id="ARBA00009370"/>
    </source>
</evidence>
<evidence type="ECO:0000313" key="9">
    <source>
        <dbReference type="Proteomes" id="UP000177693"/>
    </source>
</evidence>
<dbReference type="Gene3D" id="2.10.109.10">
    <property type="entry name" value="Umud Fragment, subunit A"/>
    <property type="match status" value="1"/>
</dbReference>
<feature type="active site" evidence="5">
    <location>
        <position position="46"/>
    </location>
</feature>